<proteinExistence type="predicted"/>
<sequence>MKAMIIAFVAVAVIAVGANLILGQVGFSSQDRTAGSAVRLDD</sequence>
<dbReference type="AlphaFoldDB" id="A0A7W6MBR9"/>
<reference evidence="1 2" key="1">
    <citation type="submission" date="2020-08" db="EMBL/GenBank/DDBJ databases">
        <title>Genomic Encyclopedia of Type Strains, Phase IV (KMG-IV): sequencing the most valuable type-strain genomes for metagenomic binning, comparative biology and taxonomic classification.</title>
        <authorList>
            <person name="Goeker M."/>
        </authorList>
    </citation>
    <scope>NUCLEOTIDE SEQUENCE [LARGE SCALE GENOMIC DNA]</scope>
    <source>
        <strain evidence="1 2">DSM 101015</strain>
    </source>
</reference>
<accession>A0A7W6MBR9</accession>
<dbReference type="Proteomes" id="UP000565745">
    <property type="component" value="Unassembled WGS sequence"/>
</dbReference>
<organism evidence="1 2">
    <name type="scientific">Sulfitobacter noctilucicola</name>
    <dbReference type="NCBI Taxonomy" id="1342301"/>
    <lineage>
        <taxon>Bacteria</taxon>
        <taxon>Pseudomonadati</taxon>
        <taxon>Pseudomonadota</taxon>
        <taxon>Alphaproteobacteria</taxon>
        <taxon>Rhodobacterales</taxon>
        <taxon>Roseobacteraceae</taxon>
        <taxon>Sulfitobacter</taxon>
    </lineage>
</organism>
<dbReference type="RefSeq" id="WP_260168930.1">
    <property type="nucleotide sequence ID" value="NZ_JACIFU010000008.1"/>
</dbReference>
<keyword evidence="2" id="KW-1185">Reference proteome</keyword>
<evidence type="ECO:0000313" key="1">
    <source>
        <dbReference type="EMBL" id="MBB4176158.1"/>
    </source>
</evidence>
<evidence type="ECO:0000313" key="2">
    <source>
        <dbReference type="Proteomes" id="UP000565745"/>
    </source>
</evidence>
<gene>
    <name evidence="1" type="ORF">GGR93_003966</name>
</gene>
<comment type="caution">
    <text evidence="1">The sequence shown here is derived from an EMBL/GenBank/DDBJ whole genome shotgun (WGS) entry which is preliminary data.</text>
</comment>
<dbReference type="EMBL" id="JACIFU010000008">
    <property type="protein sequence ID" value="MBB4176158.1"/>
    <property type="molecule type" value="Genomic_DNA"/>
</dbReference>
<protein>
    <submittedName>
        <fullName evidence="1">Uncharacterized protein</fullName>
    </submittedName>
</protein>
<name>A0A7W6MBR9_9RHOB</name>